<dbReference type="Gene3D" id="1.10.357.10">
    <property type="entry name" value="Tetracycline Repressor, domain 2"/>
    <property type="match status" value="1"/>
</dbReference>
<evidence type="ECO:0000259" key="5">
    <source>
        <dbReference type="PROSITE" id="PS50977"/>
    </source>
</evidence>
<keyword evidence="3" id="KW-0804">Transcription</keyword>
<evidence type="ECO:0000313" key="7">
    <source>
        <dbReference type="Proteomes" id="UP000753724"/>
    </source>
</evidence>
<feature type="domain" description="HTH tetR-type" evidence="5">
    <location>
        <begin position="10"/>
        <end position="70"/>
    </location>
</feature>
<dbReference type="PRINTS" id="PR00455">
    <property type="entry name" value="HTHTETR"/>
</dbReference>
<comment type="caution">
    <text evidence="6">The sequence shown here is derived from an EMBL/GenBank/DDBJ whole genome shotgun (WGS) entry which is preliminary data.</text>
</comment>
<evidence type="ECO:0000256" key="2">
    <source>
        <dbReference type="ARBA" id="ARBA00023125"/>
    </source>
</evidence>
<sequence length="201" mass="21876">MRRSKPYHKADLRRVLIDAARDHIAAHGHLSLSLRALAAQAGVTTAAPYHHFADRRALLLAVAEEAYATLLTQSQAVTASALPPAEKLMVLGMNFLRFAEAQPRLMELMFESELTTPVIDPALSALQTQAYAAQIAVIAQALPHISSLEVSVRAMALWSLIYGYATLRAKLSMRPYDPTDVPTDQVDRAVLDRAVIAALAP</sequence>
<dbReference type="EMBL" id="JAAAPO010000002">
    <property type="protein sequence ID" value="NBC36146.1"/>
    <property type="molecule type" value="Genomic_DNA"/>
</dbReference>
<keyword evidence="1" id="KW-0805">Transcription regulation</keyword>
<dbReference type="InterPro" id="IPR036271">
    <property type="entry name" value="Tet_transcr_reg_TetR-rel_C_sf"/>
</dbReference>
<dbReference type="Pfam" id="PF13305">
    <property type="entry name" value="TetR_C_33"/>
    <property type="match status" value="1"/>
</dbReference>
<dbReference type="PROSITE" id="PS50977">
    <property type="entry name" value="HTH_TETR_2"/>
    <property type="match status" value="1"/>
</dbReference>
<dbReference type="SUPFAM" id="SSF48498">
    <property type="entry name" value="Tetracyclin repressor-like, C-terminal domain"/>
    <property type="match status" value="1"/>
</dbReference>
<evidence type="ECO:0000256" key="3">
    <source>
        <dbReference type="ARBA" id="ARBA00023163"/>
    </source>
</evidence>
<name>A0ABW9XC80_9SPHN</name>
<organism evidence="6 7">
    <name type="scientific">Novosphingobium ovatum</name>
    <dbReference type="NCBI Taxonomy" id="1908523"/>
    <lineage>
        <taxon>Bacteria</taxon>
        <taxon>Pseudomonadati</taxon>
        <taxon>Pseudomonadota</taxon>
        <taxon>Alphaproteobacteria</taxon>
        <taxon>Sphingomonadales</taxon>
        <taxon>Sphingomonadaceae</taxon>
        <taxon>Novosphingobium</taxon>
    </lineage>
</organism>
<evidence type="ECO:0000256" key="4">
    <source>
        <dbReference type="PROSITE-ProRule" id="PRU00335"/>
    </source>
</evidence>
<dbReference type="InterPro" id="IPR050109">
    <property type="entry name" value="HTH-type_TetR-like_transc_reg"/>
</dbReference>
<dbReference type="InterPro" id="IPR001647">
    <property type="entry name" value="HTH_TetR"/>
</dbReference>
<evidence type="ECO:0000313" key="6">
    <source>
        <dbReference type="EMBL" id="NBC36146.1"/>
    </source>
</evidence>
<proteinExistence type="predicted"/>
<gene>
    <name evidence="6" type="ORF">GTZ99_06195</name>
</gene>
<accession>A0ABW9XC80</accession>
<dbReference type="SUPFAM" id="SSF46689">
    <property type="entry name" value="Homeodomain-like"/>
    <property type="match status" value="1"/>
</dbReference>
<feature type="DNA-binding region" description="H-T-H motif" evidence="4">
    <location>
        <begin position="33"/>
        <end position="52"/>
    </location>
</feature>
<dbReference type="Proteomes" id="UP000753724">
    <property type="component" value="Unassembled WGS sequence"/>
</dbReference>
<keyword evidence="7" id="KW-1185">Reference proteome</keyword>
<protein>
    <submittedName>
        <fullName evidence="6">TetR family transcriptional regulator</fullName>
    </submittedName>
</protein>
<dbReference type="Pfam" id="PF00440">
    <property type="entry name" value="TetR_N"/>
    <property type="match status" value="1"/>
</dbReference>
<dbReference type="RefSeq" id="WP_161717393.1">
    <property type="nucleotide sequence ID" value="NZ_JAAAPO010000002.1"/>
</dbReference>
<dbReference type="InterPro" id="IPR025996">
    <property type="entry name" value="MT1864/Rv1816-like_C"/>
</dbReference>
<evidence type="ECO:0000256" key="1">
    <source>
        <dbReference type="ARBA" id="ARBA00023015"/>
    </source>
</evidence>
<reference evidence="7" key="1">
    <citation type="submission" date="2020-01" db="EMBL/GenBank/DDBJ databases">
        <title>Sphingomonas sp. strain CSW-10.</title>
        <authorList>
            <person name="Chen W.-M."/>
        </authorList>
    </citation>
    <scope>NUCLEOTIDE SEQUENCE [LARGE SCALE GENOMIC DNA]</scope>
    <source>
        <strain evidence="7">FSY-8</strain>
    </source>
</reference>
<dbReference type="PANTHER" id="PTHR30055">
    <property type="entry name" value="HTH-TYPE TRANSCRIPTIONAL REGULATOR RUTR"/>
    <property type="match status" value="1"/>
</dbReference>
<dbReference type="PANTHER" id="PTHR30055:SF220">
    <property type="entry name" value="TETR-FAMILY REGULATORY PROTEIN"/>
    <property type="match status" value="1"/>
</dbReference>
<dbReference type="InterPro" id="IPR009057">
    <property type="entry name" value="Homeodomain-like_sf"/>
</dbReference>
<keyword evidence="2 4" id="KW-0238">DNA-binding</keyword>